<organism evidence="3 4">
    <name type="scientific">Phialocephala subalpina</name>
    <dbReference type="NCBI Taxonomy" id="576137"/>
    <lineage>
        <taxon>Eukaryota</taxon>
        <taxon>Fungi</taxon>
        <taxon>Dikarya</taxon>
        <taxon>Ascomycota</taxon>
        <taxon>Pezizomycotina</taxon>
        <taxon>Leotiomycetes</taxon>
        <taxon>Helotiales</taxon>
        <taxon>Mollisiaceae</taxon>
        <taxon>Phialocephala</taxon>
        <taxon>Phialocephala fortinii species complex</taxon>
    </lineage>
</organism>
<evidence type="ECO:0000256" key="1">
    <source>
        <dbReference type="SAM" id="Coils"/>
    </source>
</evidence>
<keyword evidence="1" id="KW-0175">Coiled coil</keyword>
<keyword evidence="4" id="KW-1185">Reference proteome</keyword>
<feature type="coiled-coil region" evidence="1">
    <location>
        <begin position="917"/>
        <end position="948"/>
    </location>
</feature>
<dbReference type="OrthoDB" id="10254945at2759"/>
<dbReference type="AlphaFoldDB" id="A0A1L7XBP5"/>
<dbReference type="STRING" id="576137.A0A1L7XBP5"/>
<dbReference type="Proteomes" id="UP000184330">
    <property type="component" value="Unassembled WGS sequence"/>
</dbReference>
<sequence>MSDENSSKYWDTAELERAGAINTGPVQAPDLANELHPLLVREKWTNVKDHDFNLLLPSLRLASNLIAAGTDYLAQFLPSEDLHDQLSAKKENRTEICIDFRRKSLGDDDLKKTRKELEEIAEDIEWRLNKTLADNGALGMTRHVKEGFYAQEPWPTLEKDTISTYDDDARQQGCQRRPLLVGIMHQYLDAIKSYPPDSESRLRAVFHAAVTITHEVGHVVWCQDFRDQDYGQMGEEPFVKDYAQAELGFCFEAFLFSGFRVRTAKVSAGVPLHFESAAIWDPYLTTDVTGRTDRPLYRTQFAIPISYMKQVLTQNFWDHLESQTDGAFSARAVAALRPSTNSSASVPVATARARNWTVPFQGRKPEWERRYKDRGKFPDAAIKTIPNTEIEKVKEELRPHFKPYRKGENPFGEDDDEDFEDLGEYGFNLSAYQYLDDGAVKMDYISEDTNVNPSSKVTRAEVKYSPPDTVNTASSKVTDEDDDRPAKRQKLLNGGQSIDDYLKSTSVERLTGRVTHEIARDFCIGKHIEPGPFPTDEALQRSKLSADDKVDRALIERIRSYHFRNAEELWVNDPLALVKIKQQRLASFEHWDSKDVKDLCIIQGLPKFGEDQRLRDRARRWLRMDLADAKSILKKDFLSEPLPPDVTSDYDTWSFAEFATFFRTHNLPQWGDNATLRLRVQRFRDEQYIGGLLDRTILEIGLDDNGNPIDRVDDHGIEHYAFDVAVERTTVQALKGYLFELTKIPADQDIKIYFGADRQNTLGPDDAPLSSLSVSGAKIDWTSLEMTTEALKVPTPEPESPLIPVFVPRAGLPRSGTDDGGSGNGGSASSSAGRNRSSTGHCDNCVCPPKNTDPPAPPTAPKVEPPLKREYDLQHGNIEPTFRERMKSISQQGSALDKVIIAGGGIDPLRPHLKNVIANSTSEMLDTFQDIEELQEEKENRIDQLAENPGMPNLKPLVDTDGIPKDSPDNMARVVRRLSHVGPQGDGFSGVL</sequence>
<reference evidence="3 4" key="1">
    <citation type="submission" date="2016-03" db="EMBL/GenBank/DDBJ databases">
        <authorList>
            <person name="Ploux O."/>
        </authorList>
    </citation>
    <scope>NUCLEOTIDE SEQUENCE [LARGE SCALE GENOMIC DNA]</scope>
    <source>
        <strain evidence="3 4">UAMH 11012</strain>
    </source>
</reference>
<feature type="compositionally biased region" description="Pro residues" evidence="2">
    <location>
        <begin position="851"/>
        <end position="864"/>
    </location>
</feature>
<proteinExistence type="predicted"/>
<protein>
    <submittedName>
        <fullName evidence="3">Uncharacterized protein</fullName>
    </submittedName>
</protein>
<feature type="compositionally biased region" description="Low complexity" evidence="2">
    <location>
        <begin position="827"/>
        <end position="840"/>
    </location>
</feature>
<evidence type="ECO:0000256" key="2">
    <source>
        <dbReference type="SAM" id="MobiDB-lite"/>
    </source>
</evidence>
<accession>A0A1L7XBP5</accession>
<evidence type="ECO:0000313" key="3">
    <source>
        <dbReference type="EMBL" id="CZR62448.1"/>
    </source>
</evidence>
<feature type="region of interest" description="Disordered" evidence="2">
    <location>
        <begin position="449"/>
        <end position="487"/>
    </location>
</feature>
<name>A0A1L7XBP5_9HELO</name>
<gene>
    <name evidence="3" type="ORF">PAC_12345</name>
</gene>
<feature type="region of interest" description="Disordered" evidence="2">
    <location>
        <begin position="792"/>
        <end position="866"/>
    </location>
</feature>
<evidence type="ECO:0000313" key="4">
    <source>
        <dbReference type="Proteomes" id="UP000184330"/>
    </source>
</evidence>
<dbReference type="EMBL" id="FJOG01000020">
    <property type="protein sequence ID" value="CZR62448.1"/>
    <property type="molecule type" value="Genomic_DNA"/>
</dbReference>